<evidence type="ECO:0000313" key="1">
    <source>
        <dbReference type="EMBL" id="CAD8128395.1"/>
    </source>
</evidence>
<dbReference type="AlphaFoldDB" id="A0A8S1RNL5"/>
<name>A0A8S1RNL5_9CILI</name>
<keyword evidence="2" id="KW-1185">Reference proteome</keyword>
<gene>
    <name evidence="1" type="ORF">PSON_ATCC_30995.1.T1880022</name>
</gene>
<accession>A0A8S1RNL5</accession>
<proteinExistence type="predicted"/>
<organism evidence="1 2">
    <name type="scientific">Paramecium sonneborni</name>
    <dbReference type="NCBI Taxonomy" id="65129"/>
    <lineage>
        <taxon>Eukaryota</taxon>
        <taxon>Sar</taxon>
        <taxon>Alveolata</taxon>
        <taxon>Ciliophora</taxon>
        <taxon>Intramacronucleata</taxon>
        <taxon>Oligohymenophorea</taxon>
        <taxon>Peniculida</taxon>
        <taxon>Parameciidae</taxon>
        <taxon>Paramecium</taxon>
    </lineage>
</organism>
<sequence>MMNNLKNLQTYQKIKKYQITKYQITQRFLGQKNEEKSQQFNKTFRMFKYIFIIYNEYFLKQQYNNKYQMASKFYQYNLLRALREPENFKYIKEI</sequence>
<protein>
    <submittedName>
        <fullName evidence="1">Uncharacterized protein</fullName>
    </submittedName>
</protein>
<dbReference type="EMBL" id="CAJJDN010000188">
    <property type="protein sequence ID" value="CAD8128395.1"/>
    <property type="molecule type" value="Genomic_DNA"/>
</dbReference>
<comment type="caution">
    <text evidence="1">The sequence shown here is derived from an EMBL/GenBank/DDBJ whole genome shotgun (WGS) entry which is preliminary data.</text>
</comment>
<reference evidence="1" key="1">
    <citation type="submission" date="2021-01" db="EMBL/GenBank/DDBJ databases">
        <authorList>
            <consortium name="Genoscope - CEA"/>
            <person name="William W."/>
        </authorList>
    </citation>
    <scope>NUCLEOTIDE SEQUENCE</scope>
</reference>
<dbReference type="Proteomes" id="UP000692954">
    <property type="component" value="Unassembled WGS sequence"/>
</dbReference>
<evidence type="ECO:0000313" key="2">
    <source>
        <dbReference type="Proteomes" id="UP000692954"/>
    </source>
</evidence>